<evidence type="ECO:0000259" key="2">
    <source>
        <dbReference type="PROSITE" id="PS50994"/>
    </source>
</evidence>
<dbReference type="GO" id="GO:0015074">
    <property type="term" value="P:DNA integration"/>
    <property type="evidence" value="ECO:0007669"/>
    <property type="project" value="InterPro"/>
</dbReference>
<evidence type="ECO:0000313" key="3">
    <source>
        <dbReference type="EMBL" id="TYC97110.1"/>
    </source>
</evidence>
<keyword evidence="4" id="KW-1185">Reference proteome</keyword>
<dbReference type="GO" id="GO:0003676">
    <property type="term" value="F:nucleic acid binding"/>
    <property type="evidence" value="ECO:0007669"/>
    <property type="project" value="InterPro"/>
</dbReference>
<dbReference type="PANTHER" id="PTHR46889:SF4">
    <property type="entry name" value="TRANSPOSASE INSO FOR INSERTION SEQUENCE ELEMENT IS911B-RELATED"/>
    <property type="match status" value="1"/>
</dbReference>
<dbReference type="SUPFAM" id="SSF53098">
    <property type="entry name" value="Ribonuclease H-like"/>
    <property type="match status" value="1"/>
</dbReference>
<dbReference type="OrthoDB" id="4281720at2"/>
<dbReference type="Gene3D" id="3.30.420.10">
    <property type="entry name" value="Ribonuclease H-like superfamily/Ribonuclease H"/>
    <property type="match status" value="1"/>
</dbReference>
<organism evidence="3 4">
    <name type="scientific">Arthrobacter echini</name>
    <dbReference type="NCBI Taxonomy" id="1529066"/>
    <lineage>
        <taxon>Bacteria</taxon>
        <taxon>Bacillati</taxon>
        <taxon>Actinomycetota</taxon>
        <taxon>Actinomycetes</taxon>
        <taxon>Micrococcales</taxon>
        <taxon>Micrococcaceae</taxon>
        <taxon>Arthrobacter</taxon>
    </lineage>
</organism>
<comment type="function">
    <text evidence="1">Involved in the transposition of the insertion sequence.</text>
</comment>
<evidence type="ECO:0000256" key="1">
    <source>
        <dbReference type="ARBA" id="ARBA00002286"/>
    </source>
</evidence>
<proteinExistence type="predicted"/>
<dbReference type="Pfam" id="PF00665">
    <property type="entry name" value="rve"/>
    <property type="match status" value="1"/>
</dbReference>
<dbReference type="PANTHER" id="PTHR46889">
    <property type="entry name" value="TRANSPOSASE INSF FOR INSERTION SEQUENCE IS3B-RELATED"/>
    <property type="match status" value="1"/>
</dbReference>
<dbReference type="InterPro" id="IPR001584">
    <property type="entry name" value="Integrase_cat-core"/>
</dbReference>
<comment type="caution">
    <text evidence="3">The sequence shown here is derived from an EMBL/GenBank/DDBJ whole genome shotgun (WGS) entry which is preliminary data.</text>
</comment>
<dbReference type="InterPro" id="IPR048020">
    <property type="entry name" value="Transpos_IS3"/>
</dbReference>
<evidence type="ECO:0000313" key="4">
    <source>
        <dbReference type="Proteomes" id="UP000323410"/>
    </source>
</evidence>
<dbReference type="InterPro" id="IPR012337">
    <property type="entry name" value="RNaseH-like_sf"/>
</dbReference>
<name>A0A5D0XL17_9MICC</name>
<protein>
    <submittedName>
        <fullName evidence="3">IS3 family transposase</fullName>
    </submittedName>
</protein>
<dbReference type="AlphaFoldDB" id="A0A5D0XL17"/>
<dbReference type="InterPro" id="IPR025948">
    <property type="entry name" value="HTH-like_dom"/>
</dbReference>
<feature type="domain" description="Integrase catalytic" evidence="2">
    <location>
        <begin position="132"/>
        <end position="267"/>
    </location>
</feature>
<dbReference type="Proteomes" id="UP000323410">
    <property type="component" value="Unassembled WGS sequence"/>
</dbReference>
<dbReference type="PROSITE" id="PS50994">
    <property type="entry name" value="INTEGRASE"/>
    <property type="match status" value="1"/>
</dbReference>
<sequence>MEEFYAFIEVEKATYPIAWLCRVLKVSRASFYRWRNPAGPSPRMVRHDKLTTAINELYTKEKGRAGRDQLTLMLNTAGISVSAPTVGAIMRQQGLRAVRITAWKKTTVQDPQAKTAHISNHMLDDHGARDFTSKVPGTRLVGDITYLRTGEGWLYLATVIDLCTGMVIGWAMAEHMRASLCTSALTMARDHGYLADRQKADIEEPGSEKPGVVFHSDRGAQYTSQEFQAWCGGNSLTQSMGAVGVCWDCQAIDVGFRLNSEVLTAAA</sequence>
<dbReference type="Pfam" id="PF13276">
    <property type="entry name" value="HTH_21"/>
    <property type="match status" value="1"/>
</dbReference>
<gene>
    <name evidence="3" type="ORF">FQ377_13065</name>
</gene>
<dbReference type="InterPro" id="IPR050900">
    <property type="entry name" value="Transposase_IS3/IS150/IS904"/>
</dbReference>
<accession>A0A5D0XL17</accession>
<dbReference type="EMBL" id="VSLD01000008">
    <property type="protein sequence ID" value="TYC97110.1"/>
    <property type="molecule type" value="Genomic_DNA"/>
</dbReference>
<dbReference type="NCBIfam" id="NF033516">
    <property type="entry name" value="transpos_IS3"/>
    <property type="match status" value="1"/>
</dbReference>
<dbReference type="InterPro" id="IPR036397">
    <property type="entry name" value="RNaseH_sf"/>
</dbReference>
<reference evidence="3 4" key="1">
    <citation type="submission" date="2019-08" db="EMBL/GenBank/DDBJ databases">
        <title>Genone of Arthrobacter echini P9.</title>
        <authorList>
            <person name="Bowman J.P."/>
        </authorList>
    </citation>
    <scope>NUCLEOTIDE SEQUENCE [LARGE SCALE GENOMIC DNA]</scope>
    <source>
        <strain evidence="3 4">P9</strain>
    </source>
</reference>